<comment type="caution">
    <text evidence="1">The sequence shown here is derived from an EMBL/GenBank/DDBJ whole genome shotgun (WGS) entry which is preliminary data.</text>
</comment>
<dbReference type="EMBL" id="JXAL01000024">
    <property type="protein sequence ID" value="KIL35140.1"/>
    <property type="molecule type" value="Genomic_DNA"/>
</dbReference>
<keyword evidence="2" id="KW-1185">Reference proteome</keyword>
<evidence type="ECO:0000313" key="1">
    <source>
        <dbReference type="EMBL" id="KIL35140.1"/>
    </source>
</evidence>
<sequence>MSKYGAKKVIVTADGTLFEVETIKRFGIEVEGEKFDSVMEGSYYQELLWMQKDGAITEIKCHPSYVLQDKPKITYIADFLISFADGQQIIVDVKGKETSTFSVKRRLFKARFPDLQLLVITKYRGQWVPIEDVKKEKVDRKRAMNKLIKQSQGKGRILHERQPKR</sequence>
<gene>
    <name evidence="1" type="ORF">SD71_16035</name>
</gene>
<organism evidence="1 2">
    <name type="scientific">Cohnella kolymensis</name>
    <dbReference type="NCBI Taxonomy" id="1590652"/>
    <lineage>
        <taxon>Bacteria</taxon>
        <taxon>Bacillati</taxon>
        <taxon>Bacillota</taxon>
        <taxon>Bacilli</taxon>
        <taxon>Bacillales</taxon>
        <taxon>Paenibacillaceae</taxon>
        <taxon>Cohnella</taxon>
    </lineage>
</organism>
<proteinExistence type="predicted"/>
<dbReference type="Pfam" id="PF06356">
    <property type="entry name" value="DUF1064"/>
    <property type="match status" value="1"/>
</dbReference>
<name>A0ABR5A3L5_9BACL</name>
<dbReference type="RefSeq" id="WP_041065204.1">
    <property type="nucleotide sequence ID" value="NZ_JXAL01000024.1"/>
</dbReference>
<dbReference type="Proteomes" id="UP000054526">
    <property type="component" value="Unassembled WGS sequence"/>
</dbReference>
<evidence type="ECO:0000313" key="2">
    <source>
        <dbReference type="Proteomes" id="UP000054526"/>
    </source>
</evidence>
<accession>A0ABR5A3L5</accession>
<protein>
    <submittedName>
        <fullName evidence="1">Phage-like protein</fullName>
    </submittedName>
</protein>
<reference evidence="1 2" key="1">
    <citation type="submission" date="2014-12" db="EMBL/GenBank/DDBJ databases">
        <title>Draft genome sequence of Cohnella kolymensis strain B-2846.</title>
        <authorList>
            <person name="Karlyshev A.V."/>
            <person name="Kudryashova E.B."/>
        </authorList>
    </citation>
    <scope>NUCLEOTIDE SEQUENCE [LARGE SCALE GENOMIC DNA]</scope>
    <source>
        <strain evidence="1 2">VKM B-2846</strain>
    </source>
</reference>
<dbReference type="InterPro" id="IPR009414">
    <property type="entry name" value="DUF1064"/>
</dbReference>
<dbReference type="Gene3D" id="3.40.91.30">
    <property type="match status" value="1"/>
</dbReference>